<dbReference type="Pfam" id="PF02635">
    <property type="entry name" value="DsrE"/>
    <property type="match status" value="1"/>
</dbReference>
<feature type="signal peptide" evidence="1">
    <location>
        <begin position="1"/>
        <end position="19"/>
    </location>
</feature>
<dbReference type="SUPFAM" id="SSF75169">
    <property type="entry name" value="DsrEFH-like"/>
    <property type="match status" value="1"/>
</dbReference>
<dbReference type="PANTHER" id="PTHR37691">
    <property type="entry name" value="BLR3518 PROTEIN"/>
    <property type="match status" value="1"/>
</dbReference>
<protein>
    <submittedName>
        <fullName evidence="2">DsrE/DsrF-like family protein</fullName>
    </submittedName>
</protein>
<dbReference type="Proteomes" id="UP000315003">
    <property type="component" value="Chromosome"/>
</dbReference>
<dbReference type="Gene3D" id="3.40.1260.10">
    <property type="entry name" value="DsrEFH-like"/>
    <property type="match status" value="1"/>
</dbReference>
<dbReference type="InterPro" id="IPR003787">
    <property type="entry name" value="Sulphur_relay_DsrE/F-like"/>
</dbReference>
<dbReference type="PANTHER" id="PTHR37691:SF1">
    <property type="entry name" value="BLR3518 PROTEIN"/>
    <property type="match status" value="1"/>
</dbReference>
<dbReference type="OrthoDB" id="254108at2"/>
<gene>
    <name evidence="2" type="ORF">SV7mr_52660</name>
</gene>
<sequence precursor="true">MKTFLSLLSLLLLTPAAFAQTLQHSPLTYSYPKIDELGKVVRLPAAQQQPRPRSKIVVDLIKGGDPSKLNPGIEKVARFVNIYAGAGARPAEVDIAVVLHGDATLICLKPDVYTERFKCDENPNAECIKKLRRAGVELFVCGQSLVGKGQHPDEVEANVKVAVSALTSLVNLQANGHAYVLLGK</sequence>
<reference evidence="2 3" key="1">
    <citation type="submission" date="2019-02" db="EMBL/GenBank/DDBJ databases">
        <title>Deep-cultivation of Planctomycetes and their phenomic and genomic characterization uncovers novel biology.</title>
        <authorList>
            <person name="Wiegand S."/>
            <person name="Jogler M."/>
            <person name="Boedeker C."/>
            <person name="Pinto D."/>
            <person name="Vollmers J."/>
            <person name="Rivas-Marin E."/>
            <person name="Kohn T."/>
            <person name="Peeters S.H."/>
            <person name="Heuer A."/>
            <person name="Rast P."/>
            <person name="Oberbeckmann S."/>
            <person name="Bunk B."/>
            <person name="Jeske O."/>
            <person name="Meyerdierks A."/>
            <person name="Storesund J.E."/>
            <person name="Kallscheuer N."/>
            <person name="Luecker S."/>
            <person name="Lage O.M."/>
            <person name="Pohl T."/>
            <person name="Merkel B.J."/>
            <person name="Hornburger P."/>
            <person name="Mueller R.-W."/>
            <person name="Bruemmer F."/>
            <person name="Labrenz M."/>
            <person name="Spormann A.M."/>
            <person name="Op den Camp H."/>
            <person name="Overmann J."/>
            <person name="Amann R."/>
            <person name="Jetten M.S.M."/>
            <person name="Mascher T."/>
            <person name="Medema M.H."/>
            <person name="Devos D.P."/>
            <person name="Kaster A.-K."/>
            <person name="Ovreas L."/>
            <person name="Rohde M."/>
            <person name="Galperin M.Y."/>
            <person name="Jogler C."/>
        </authorList>
    </citation>
    <scope>NUCLEOTIDE SEQUENCE [LARGE SCALE GENOMIC DNA]</scope>
    <source>
        <strain evidence="2 3">SV_7m_r</strain>
    </source>
</reference>
<name>A0A517T2V8_9BACT</name>
<evidence type="ECO:0000313" key="2">
    <source>
        <dbReference type="EMBL" id="QDT62715.1"/>
    </source>
</evidence>
<keyword evidence="1" id="KW-0732">Signal</keyword>
<dbReference type="RefSeq" id="WP_145277661.1">
    <property type="nucleotide sequence ID" value="NZ_CP036272.1"/>
</dbReference>
<accession>A0A517T2V8</accession>
<evidence type="ECO:0000313" key="3">
    <source>
        <dbReference type="Proteomes" id="UP000315003"/>
    </source>
</evidence>
<dbReference type="InterPro" id="IPR027396">
    <property type="entry name" value="DsrEFH-like"/>
</dbReference>
<feature type="chain" id="PRO_5022243214" evidence="1">
    <location>
        <begin position="20"/>
        <end position="184"/>
    </location>
</feature>
<proteinExistence type="predicted"/>
<dbReference type="AlphaFoldDB" id="A0A517T2V8"/>
<dbReference type="EMBL" id="CP036272">
    <property type="protein sequence ID" value="QDT62715.1"/>
    <property type="molecule type" value="Genomic_DNA"/>
</dbReference>
<organism evidence="2 3">
    <name type="scientific">Stieleria bergensis</name>
    <dbReference type="NCBI Taxonomy" id="2528025"/>
    <lineage>
        <taxon>Bacteria</taxon>
        <taxon>Pseudomonadati</taxon>
        <taxon>Planctomycetota</taxon>
        <taxon>Planctomycetia</taxon>
        <taxon>Pirellulales</taxon>
        <taxon>Pirellulaceae</taxon>
        <taxon>Stieleria</taxon>
    </lineage>
</organism>
<evidence type="ECO:0000256" key="1">
    <source>
        <dbReference type="SAM" id="SignalP"/>
    </source>
</evidence>
<keyword evidence="3" id="KW-1185">Reference proteome</keyword>